<dbReference type="EMBL" id="JABWUV010000002">
    <property type="protein sequence ID" value="KAF6379681.1"/>
    <property type="molecule type" value="Genomic_DNA"/>
</dbReference>
<reference evidence="2 3" key="1">
    <citation type="journal article" date="2020" name="Nature">
        <title>Six reference-quality genomes reveal evolution of bat adaptations.</title>
        <authorList>
            <person name="Jebb D."/>
            <person name="Huang Z."/>
            <person name="Pippel M."/>
            <person name="Hughes G.M."/>
            <person name="Lavrichenko K."/>
            <person name="Devanna P."/>
            <person name="Winkler S."/>
            <person name="Jermiin L.S."/>
            <person name="Skirmuntt E.C."/>
            <person name="Katzourakis A."/>
            <person name="Burkitt-Gray L."/>
            <person name="Ray D.A."/>
            <person name="Sullivan K.A.M."/>
            <person name="Roscito J.G."/>
            <person name="Kirilenko B.M."/>
            <person name="Davalos L.M."/>
            <person name="Corthals A.P."/>
            <person name="Power M.L."/>
            <person name="Jones G."/>
            <person name="Ransome R.D."/>
            <person name="Dechmann D.K.N."/>
            <person name="Locatelli A.G."/>
            <person name="Puechmaille S.J."/>
            <person name="Fedrigo O."/>
            <person name="Jarvis E.D."/>
            <person name="Hiller M."/>
            <person name="Vernes S.C."/>
            <person name="Myers E.W."/>
            <person name="Teeling E.C."/>
        </authorList>
    </citation>
    <scope>NUCLEOTIDE SEQUENCE [LARGE SCALE GENOMIC DNA]</scope>
    <source>
        <strain evidence="2">MMyoMyo1</strain>
        <tissue evidence="2">Flight muscle</tissue>
    </source>
</reference>
<name>A0A7J7ZZS6_MYOMY</name>
<evidence type="ECO:0008006" key="4">
    <source>
        <dbReference type="Google" id="ProtNLM"/>
    </source>
</evidence>
<dbReference type="OrthoDB" id="9517304at2759"/>
<evidence type="ECO:0000313" key="3">
    <source>
        <dbReference type="Proteomes" id="UP000527355"/>
    </source>
</evidence>
<sequence length="95" mass="10901">MGPSQLVRAPRPQGLRSPYRRPGMGWPRPRFPKMFKCSRRRYRQKPQSPTATTAATNLATMARDINNTHNVTTSVWILPLQVLRRLCQPGSFLIL</sequence>
<keyword evidence="3" id="KW-1185">Reference proteome</keyword>
<dbReference type="VEuPathDB" id="HostDB:GeneID_118675219"/>
<proteinExistence type="predicted"/>
<evidence type="ECO:0000256" key="1">
    <source>
        <dbReference type="SAM" id="MobiDB-lite"/>
    </source>
</evidence>
<dbReference type="AlphaFoldDB" id="A0A7J7ZZS6"/>
<dbReference type="Proteomes" id="UP000527355">
    <property type="component" value="Unassembled WGS sequence"/>
</dbReference>
<feature type="region of interest" description="Disordered" evidence="1">
    <location>
        <begin position="1"/>
        <end position="30"/>
    </location>
</feature>
<comment type="caution">
    <text evidence="2">The sequence shown here is derived from an EMBL/GenBank/DDBJ whole genome shotgun (WGS) entry which is preliminary data.</text>
</comment>
<organism evidence="2 3">
    <name type="scientific">Myotis myotis</name>
    <name type="common">Greater mouse-eared bat</name>
    <name type="synonym">Vespertilio myotis</name>
    <dbReference type="NCBI Taxonomy" id="51298"/>
    <lineage>
        <taxon>Eukaryota</taxon>
        <taxon>Metazoa</taxon>
        <taxon>Chordata</taxon>
        <taxon>Craniata</taxon>
        <taxon>Vertebrata</taxon>
        <taxon>Euteleostomi</taxon>
        <taxon>Mammalia</taxon>
        <taxon>Eutheria</taxon>
        <taxon>Laurasiatheria</taxon>
        <taxon>Chiroptera</taxon>
        <taxon>Yangochiroptera</taxon>
        <taxon>Vespertilionidae</taxon>
        <taxon>Myotis</taxon>
    </lineage>
</organism>
<protein>
    <recommendedName>
        <fullName evidence="4">PIK3R3 upstream reading frame</fullName>
    </recommendedName>
</protein>
<gene>
    <name evidence="2" type="ORF">mMyoMyo1_014695</name>
</gene>
<evidence type="ECO:0000313" key="2">
    <source>
        <dbReference type="EMBL" id="KAF6379681.1"/>
    </source>
</evidence>
<accession>A0A7J7ZZS6</accession>